<evidence type="ECO:0000313" key="1">
    <source>
        <dbReference type="EMBL" id="KZV99221.1"/>
    </source>
</evidence>
<name>A0A165MGA7_EXIGL</name>
<evidence type="ECO:0000313" key="2">
    <source>
        <dbReference type="Proteomes" id="UP000077266"/>
    </source>
</evidence>
<keyword evidence="2" id="KW-1185">Reference proteome</keyword>
<dbReference type="EMBL" id="KV425911">
    <property type="protein sequence ID" value="KZV99221.1"/>
    <property type="molecule type" value="Genomic_DNA"/>
</dbReference>
<dbReference type="AlphaFoldDB" id="A0A165MGA7"/>
<gene>
    <name evidence="1" type="ORF">EXIGLDRAFT_249160</name>
</gene>
<dbReference type="Proteomes" id="UP000077266">
    <property type="component" value="Unassembled WGS sequence"/>
</dbReference>
<accession>A0A165MGA7</accession>
<reference evidence="1 2" key="1">
    <citation type="journal article" date="2016" name="Mol. Biol. Evol.">
        <title>Comparative Genomics of Early-Diverging Mushroom-Forming Fungi Provides Insights into the Origins of Lignocellulose Decay Capabilities.</title>
        <authorList>
            <person name="Nagy L.G."/>
            <person name="Riley R."/>
            <person name="Tritt A."/>
            <person name="Adam C."/>
            <person name="Daum C."/>
            <person name="Floudas D."/>
            <person name="Sun H."/>
            <person name="Yadav J.S."/>
            <person name="Pangilinan J."/>
            <person name="Larsson K.H."/>
            <person name="Matsuura K."/>
            <person name="Barry K."/>
            <person name="Labutti K."/>
            <person name="Kuo R."/>
            <person name="Ohm R.A."/>
            <person name="Bhattacharya S.S."/>
            <person name="Shirouzu T."/>
            <person name="Yoshinaga Y."/>
            <person name="Martin F.M."/>
            <person name="Grigoriev I.V."/>
            <person name="Hibbett D.S."/>
        </authorList>
    </citation>
    <scope>NUCLEOTIDE SEQUENCE [LARGE SCALE GENOMIC DNA]</scope>
    <source>
        <strain evidence="1 2">HHB12029</strain>
    </source>
</reference>
<dbReference type="InParanoid" id="A0A165MGA7"/>
<protein>
    <submittedName>
        <fullName evidence="1">Uncharacterized protein</fullName>
    </submittedName>
</protein>
<proteinExistence type="predicted"/>
<organism evidence="1 2">
    <name type="scientific">Exidia glandulosa HHB12029</name>
    <dbReference type="NCBI Taxonomy" id="1314781"/>
    <lineage>
        <taxon>Eukaryota</taxon>
        <taxon>Fungi</taxon>
        <taxon>Dikarya</taxon>
        <taxon>Basidiomycota</taxon>
        <taxon>Agaricomycotina</taxon>
        <taxon>Agaricomycetes</taxon>
        <taxon>Auriculariales</taxon>
        <taxon>Exidiaceae</taxon>
        <taxon>Exidia</taxon>
    </lineage>
</organism>
<sequence>MPEYGICRTGVHCAVRRTCAALRNADVGRAVRTCGRQACSDSVPLSTQYQATCGCFKLFPFGLLAFGDVAASNLTAGSILTVPGR</sequence>